<evidence type="ECO:0000313" key="2">
    <source>
        <dbReference type="EMBL" id="TVO37981.1"/>
    </source>
</evidence>
<dbReference type="RefSeq" id="WP_144387734.1">
    <property type="nucleotide sequence ID" value="NZ_CANNCB010000013.1"/>
</dbReference>
<organism evidence="2 3">
    <name type="scientific">Vibrio algivorus</name>
    <dbReference type="NCBI Taxonomy" id="1667024"/>
    <lineage>
        <taxon>Bacteria</taxon>
        <taxon>Pseudomonadati</taxon>
        <taxon>Pseudomonadota</taxon>
        <taxon>Gammaproteobacteria</taxon>
        <taxon>Vibrionales</taxon>
        <taxon>Vibrionaceae</taxon>
        <taxon>Vibrio</taxon>
    </lineage>
</organism>
<evidence type="ECO:0000256" key="1">
    <source>
        <dbReference type="SAM" id="Coils"/>
    </source>
</evidence>
<name>A0A557PBE1_9VIBR</name>
<evidence type="ECO:0000313" key="3">
    <source>
        <dbReference type="Proteomes" id="UP000319828"/>
    </source>
</evidence>
<dbReference type="OrthoDB" id="5398457at2"/>
<protein>
    <submittedName>
        <fullName evidence="2">Uncharacterized protein</fullName>
    </submittedName>
</protein>
<dbReference type="AlphaFoldDB" id="A0A557PBE1"/>
<accession>A0A557PBE1</accession>
<comment type="caution">
    <text evidence="2">The sequence shown here is derived from an EMBL/GenBank/DDBJ whole genome shotgun (WGS) entry which is preliminary data.</text>
</comment>
<gene>
    <name evidence="2" type="ORF">FOF44_05740</name>
</gene>
<dbReference type="Proteomes" id="UP000319828">
    <property type="component" value="Unassembled WGS sequence"/>
</dbReference>
<dbReference type="EMBL" id="VMKJ01000007">
    <property type="protein sequence ID" value="TVO37981.1"/>
    <property type="molecule type" value="Genomic_DNA"/>
</dbReference>
<reference evidence="2 3" key="1">
    <citation type="submission" date="2019-07" db="EMBL/GenBank/DDBJ databases">
        <title>The draft genome sequence of Vibrio algivorus M1486.</title>
        <authorList>
            <person name="Meng X."/>
        </authorList>
    </citation>
    <scope>NUCLEOTIDE SEQUENCE [LARGE SCALE GENOMIC DNA]</scope>
    <source>
        <strain evidence="2 3">M1486</strain>
    </source>
</reference>
<proteinExistence type="predicted"/>
<keyword evidence="1" id="KW-0175">Coiled coil</keyword>
<feature type="coiled-coil region" evidence="1">
    <location>
        <begin position="135"/>
        <end position="194"/>
    </location>
</feature>
<sequence length="223" mass="24961">MAKSLCKFSRRDIKAGKIDKLVLDSQFYCGSCARTSNQKSALCKPVSLAKLSQSSQLDKAMTQALLPIQASNVPDVIAKAKAMKAQREYSQQATIQPMTNGVNLVVPSKVITKPSIEPAMPELEAQPLLAPNELKQQLQILKKGLKTQKKQQKQMKKLLKKQRKLAKKHKKVLKQELKLKKQEAKIAKQEARIEQRLSHFNSVDPISFPKKMTGKVVGLKSLH</sequence>